<comment type="caution">
    <text evidence="8">The sequence shown here is derived from an EMBL/GenBank/DDBJ whole genome shotgun (WGS) entry which is preliminary data.</text>
</comment>
<dbReference type="PANTHER" id="PTHR43772:SF2">
    <property type="entry name" value="PUTATIVE (AFU_ORTHOLOGUE AFUA_2G04480)-RELATED"/>
    <property type="match status" value="1"/>
</dbReference>
<evidence type="ECO:0000256" key="6">
    <source>
        <dbReference type="PIRSR" id="PIRSR606710-1"/>
    </source>
</evidence>
<comment type="similarity">
    <text evidence="1">Belongs to the glycosyl hydrolase 43 family.</text>
</comment>
<dbReference type="Gene3D" id="2.115.10.20">
    <property type="entry name" value="Glycosyl hydrolase domain, family 43"/>
    <property type="match status" value="1"/>
</dbReference>
<dbReference type="SUPFAM" id="SSF75005">
    <property type="entry name" value="Arabinanase/levansucrase/invertase"/>
    <property type="match status" value="1"/>
</dbReference>
<gene>
    <name evidence="8" type="ORF">EZ437_10245</name>
</gene>
<dbReference type="Pfam" id="PF04616">
    <property type="entry name" value="Glyco_hydro_43"/>
    <property type="match status" value="1"/>
</dbReference>
<evidence type="ECO:0000256" key="7">
    <source>
        <dbReference type="PIRSR" id="PIRSR606710-2"/>
    </source>
</evidence>
<keyword evidence="9" id="KW-1185">Reference proteome</keyword>
<accession>A0A4R0NLS9</accession>
<dbReference type="EMBL" id="SJSL01000002">
    <property type="protein sequence ID" value="TCD01139.1"/>
    <property type="molecule type" value="Genomic_DNA"/>
</dbReference>
<dbReference type="GO" id="GO:0045493">
    <property type="term" value="P:xylan catabolic process"/>
    <property type="evidence" value="ECO:0007669"/>
    <property type="project" value="UniProtKB-KW"/>
</dbReference>
<evidence type="ECO:0000256" key="4">
    <source>
        <dbReference type="ARBA" id="ARBA00023277"/>
    </source>
</evidence>
<reference evidence="8 9" key="1">
    <citation type="submission" date="2019-02" db="EMBL/GenBank/DDBJ databases">
        <title>Pedobacter sp. RP-1-14 sp. nov., isolated from Arctic soil.</title>
        <authorList>
            <person name="Dahal R.H."/>
        </authorList>
    </citation>
    <scope>NUCLEOTIDE SEQUENCE [LARGE SCALE GENOMIC DNA]</scope>
    <source>
        <strain evidence="8 9">RP-1-14</strain>
    </source>
</reference>
<dbReference type="InterPro" id="IPR023296">
    <property type="entry name" value="Glyco_hydro_beta-prop_sf"/>
</dbReference>
<sequence length="708" mass="78370">MNLYLQSLRALCVVGALILISCGINKAGSEGAGKVAGEAVKQDAGKRIVWDQSTLTKVSSVKANHRYTSYPRIIQLYDQSLLGIYEADGGVVTVKSRDLGGTWSEPITVALRDSGVNMAVPDVLELKDHTLLAFYNPRPSKNATGKRFGIRVKKSADGGITWKDEQLLYEAGYKFENGCWEPSAMQLPSGEIQVFFANEAEYTQSNEQNISLLRSKDNGLSWTKKPETVSFRKGSRDGMPVPLFLDKRKEMVFAIEDNGFGNFKPYLIRNTIKENWASPADASSENRTYALSEKIADSIYAGSPYLRQLGTGETILSYQGTEGRTNKMQFADMKVVVGDGQARNFGGKTTPFIIPANKSCLWNSLTVLGDNTIIAVTATNAYADRSEIWMIKGRLLPGEAGQSVMKKDTIFLADPTIFLDKETYYLYGTSSEKGFLVYESSDLKNWKGPVGANKGFALSKGESFGTKGFWAPQVFKHKGIYYMAYTADEQIAIATSNSPIGPFKQEVLKPLSGTGNQIDPFVFFDKDGKPYMYHVKLQKGNRIFVTPMKADLSDVLPEAATECISGTLPWENTENTEWAVTEGPTVIRHKDLYYLIYSANDFRNKDYAVGYATSDSPLGPWRKFEGSPIISRKQFHLNGSGHGDLFKDKSGNYQYVLHVHRSQTKVSPRISGLTGIKFKKQNGQADLLVAEESSLKILVTDNSKVAEK</sequence>
<evidence type="ECO:0000256" key="2">
    <source>
        <dbReference type="ARBA" id="ARBA00022651"/>
    </source>
</evidence>
<feature type="active site" description="Proton acceptor" evidence="6">
    <location>
        <position position="414"/>
    </location>
</feature>
<dbReference type="SUPFAM" id="SSF50939">
    <property type="entry name" value="Sialidases"/>
    <property type="match status" value="1"/>
</dbReference>
<keyword evidence="5" id="KW-0326">Glycosidase</keyword>
<dbReference type="CDD" id="cd08991">
    <property type="entry name" value="GH43_HoAraf43-like"/>
    <property type="match status" value="1"/>
</dbReference>
<dbReference type="InterPro" id="IPR036278">
    <property type="entry name" value="Sialidase_sf"/>
</dbReference>
<dbReference type="RefSeq" id="WP_131595832.1">
    <property type="nucleotide sequence ID" value="NZ_SJSL01000002.1"/>
</dbReference>
<dbReference type="CDD" id="cd15482">
    <property type="entry name" value="Sialidase_non-viral"/>
    <property type="match status" value="1"/>
</dbReference>
<evidence type="ECO:0000313" key="8">
    <source>
        <dbReference type="EMBL" id="TCD01139.1"/>
    </source>
</evidence>
<proteinExistence type="inferred from homology"/>
<dbReference type="Gene3D" id="2.120.10.10">
    <property type="match status" value="1"/>
</dbReference>
<feature type="site" description="Important for catalytic activity, responsible for pKa modulation of the active site Glu and correct orientation of both the proton donor and substrate" evidence="7">
    <location>
        <position position="519"/>
    </location>
</feature>
<evidence type="ECO:0000256" key="3">
    <source>
        <dbReference type="ARBA" id="ARBA00022801"/>
    </source>
</evidence>
<evidence type="ECO:0000313" key="9">
    <source>
        <dbReference type="Proteomes" id="UP000293347"/>
    </source>
</evidence>
<keyword evidence="3" id="KW-0378">Hydrolase</keyword>
<dbReference type="GO" id="GO:0004553">
    <property type="term" value="F:hydrolase activity, hydrolyzing O-glycosyl compounds"/>
    <property type="evidence" value="ECO:0007669"/>
    <property type="project" value="InterPro"/>
</dbReference>
<dbReference type="InterPro" id="IPR006710">
    <property type="entry name" value="Glyco_hydro_43"/>
</dbReference>
<keyword evidence="4" id="KW-0119">Carbohydrate metabolism</keyword>
<keyword evidence="2" id="KW-0624">Polysaccharide degradation</keyword>
<name>A0A4R0NLS9_9SPHI</name>
<evidence type="ECO:0000256" key="1">
    <source>
        <dbReference type="ARBA" id="ARBA00009865"/>
    </source>
</evidence>
<evidence type="ECO:0008006" key="10">
    <source>
        <dbReference type="Google" id="ProtNLM"/>
    </source>
</evidence>
<feature type="active site" description="Proton donor" evidence="6">
    <location>
        <position position="582"/>
    </location>
</feature>
<evidence type="ECO:0000256" key="5">
    <source>
        <dbReference type="ARBA" id="ARBA00023295"/>
    </source>
</evidence>
<keyword evidence="2" id="KW-0858">Xylan degradation</keyword>
<protein>
    <recommendedName>
        <fullName evidence="10">BNR repeat protein</fullName>
    </recommendedName>
</protein>
<dbReference type="InterPro" id="IPR052176">
    <property type="entry name" value="Glycosyl_Hydrlase_43_Enz"/>
</dbReference>
<dbReference type="PANTHER" id="PTHR43772">
    <property type="entry name" value="ENDO-1,4-BETA-XYLANASE"/>
    <property type="match status" value="1"/>
</dbReference>
<dbReference type="AlphaFoldDB" id="A0A4R0NLS9"/>
<dbReference type="OrthoDB" id="3308423at2"/>
<organism evidence="8 9">
    <name type="scientific">Pedobacter psychroterrae</name>
    <dbReference type="NCBI Taxonomy" id="2530453"/>
    <lineage>
        <taxon>Bacteria</taxon>
        <taxon>Pseudomonadati</taxon>
        <taxon>Bacteroidota</taxon>
        <taxon>Sphingobacteriia</taxon>
        <taxon>Sphingobacteriales</taxon>
        <taxon>Sphingobacteriaceae</taxon>
        <taxon>Pedobacter</taxon>
    </lineage>
</organism>
<dbReference type="Proteomes" id="UP000293347">
    <property type="component" value="Unassembled WGS sequence"/>
</dbReference>